<evidence type="ECO:0008006" key="26">
    <source>
        <dbReference type="Google" id="ProtNLM"/>
    </source>
</evidence>
<dbReference type="CDD" id="cd05479">
    <property type="entry name" value="RP_DDI"/>
    <property type="match status" value="1"/>
</dbReference>
<dbReference type="EMBL" id="QXFZ01000076">
    <property type="protein sequence ID" value="KAE9134889.1"/>
    <property type="molecule type" value="Genomic_DNA"/>
</dbReference>
<evidence type="ECO:0000256" key="5">
    <source>
        <dbReference type="SAM" id="MobiDB-lite"/>
    </source>
</evidence>
<dbReference type="InterPro" id="IPR019103">
    <property type="entry name" value="Peptidase_aspartic_DDI1-type"/>
</dbReference>
<evidence type="ECO:0000313" key="22">
    <source>
        <dbReference type="Proteomes" id="UP000441208"/>
    </source>
</evidence>
<dbReference type="Proteomes" id="UP000440367">
    <property type="component" value="Unassembled WGS sequence"/>
</dbReference>
<keyword evidence="3" id="KW-0064">Aspartyl protease</keyword>
<feature type="domain" description="UBA" evidence="6">
    <location>
        <begin position="386"/>
        <end position="426"/>
    </location>
</feature>
<evidence type="ECO:0000313" key="20">
    <source>
        <dbReference type="Proteomes" id="UP000440367"/>
    </source>
</evidence>
<evidence type="ECO:0000313" key="23">
    <source>
        <dbReference type="Proteomes" id="UP000460718"/>
    </source>
</evidence>
<dbReference type="InterPro" id="IPR015940">
    <property type="entry name" value="UBA"/>
</dbReference>
<keyword evidence="2" id="KW-0645">Protease</keyword>
<sequence>MQVTVTSADGGQVAQISAEPTQQLGSVAAQLQQQFGIPAASQVLMLDGNPLRLDQTFEQAGVKEDDLLVIMANPSAAPAAARPALPNAAGFTARPGMKMHEIPGNASPEILLDIMDKNPQLLAELQEGNPKLATALQTKSVSEVRMALMQIHMEAASRKFEEQQEIEALERNPFDADAQAKIAERIRLSNVQKNMEIAIEEMPEAFARVTMLYIPCEVNGTQVKAFVDSGAQSTIMSSSCAERCGIMRLVDKRFAGHAVGVGTATIIGRVHMAPLKIGDEFYNCSFTILDQQGVDFLFGLDMLKRHQCCIDLGKNALRLHEGDRFHEVPFLPEHEIPSSENREASAQPPATIGGVPVPASTPGSTPTGAPRVPAPAAAAAAAAGGESNEAKIAQLVALGFPQQRAIQALQTCNGNVEMAAGLLFESM</sequence>
<keyword evidence="4" id="KW-0378">Hydrolase</keyword>
<name>A0A6A3UPT6_9STRA</name>
<dbReference type="PROSITE" id="PS50030">
    <property type="entry name" value="UBA"/>
    <property type="match status" value="1"/>
</dbReference>
<evidence type="ECO:0000256" key="4">
    <source>
        <dbReference type="ARBA" id="ARBA00022801"/>
    </source>
</evidence>
<evidence type="ECO:0000256" key="2">
    <source>
        <dbReference type="ARBA" id="ARBA00022670"/>
    </source>
</evidence>
<dbReference type="Pfam" id="PF09668">
    <property type="entry name" value="Asp_protease"/>
    <property type="match status" value="1"/>
</dbReference>
<dbReference type="InterPro" id="IPR029071">
    <property type="entry name" value="Ubiquitin-like_domsf"/>
</dbReference>
<dbReference type="GO" id="GO:0004190">
    <property type="term" value="F:aspartic-type endopeptidase activity"/>
    <property type="evidence" value="ECO:0007669"/>
    <property type="project" value="UniProtKB-KW"/>
</dbReference>
<evidence type="ECO:0000313" key="9">
    <source>
        <dbReference type="EMBL" id="KAE9018031.1"/>
    </source>
</evidence>
<dbReference type="SUPFAM" id="SSF46934">
    <property type="entry name" value="UBA-like"/>
    <property type="match status" value="1"/>
</dbReference>
<evidence type="ECO:0000313" key="16">
    <source>
        <dbReference type="EMBL" id="KAE9358380.1"/>
    </source>
</evidence>
<dbReference type="Proteomes" id="UP000429523">
    <property type="component" value="Unassembled WGS sequence"/>
</dbReference>
<evidence type="ECO:0000313" key="10">
    <source>
        <dbReference type="EMBL" id="KAE9134889.1"/>
    </source>
</evidence>
<dbReference type="InterPro" id="IPR000626">
    <property type="entry name" value="Ubiquitin-like_dom"/>
</dbReference>
<dbReference type="PANTHER" id="PTHR12917:SF1">
    <property type="entry name" value="AT13091P"/>
    <property type="match status" value="1"/>
</dbReference>
<dbReference type="InterPro" id="IPR009060">
    <property type="entry name" value="UBA-like_sf"/>
</dbReference>
<dbReference type="EMBL" id="QXGE01000072">
    <property type="protein sequence ID" value="KAE9326205.1"/>
    <property type="molecule type" value="Genomic_DNA"/>
</dbReference>
<dbReference type="SMART" id="SM00165">
    <property type="entry name" value="UBA"/>
    <property type="match status" value="1"/>
</dbReference>
<comment type="similarity">
    <text evidence="1">Belongs to the DDI1 family.</text>
</comment>
<dbReference type="EMBL" id="QXGF01000086">
    <property type="protein sequence ID" value="KAE8947265.1"/>
    <property type="molecule type" value="Genomic_DNA"/>
</dbReference>
<evidence type="ECO:0000313" key="21">
    <source>
        <dbReference type="Proteomes" id="UP000440732"/>
    </source>
</evidence>
<dbReference type="Gene3D" id="3.10.20.90">
    <property type="entry name" value="Phosphatidylinositol 3-kinase Catalytic Subunit, Chain A, domain 1"/>
    <property type="match status" value="1"/>
</dbReference>
<evidence type="ECO:0000313" key="15">
    <source>
        <dbReference type="EMBL" id="KAE9326205.1"/>
    </source>
</evidence>
<evidence type="ECO:0000256" key="1">
    <source>
        <dbReference type="ARBA" id="ARBA00009136"/>
    </source>
</evidence>
<reference evidence="17 18" key="1">
    <citation type="submission" date="2018-08" db="EMBL/GenBank/DDBJ databases">
        <title>Genomic investigation of the strawberry pathogen Phytophthora fragariae indicates pathogenicity is determined by transcriptional variation in three key races.</title>
        <authorList>
            <person name="Adams T.M."/>
            <person name="Armitage A.D."/>
            <person name="Sobczyk M.K."/>
            <person name="Bates H.J."/>
            <person name="Dunwell J.M."/>
            <person name="Nellist C.F."/>
            <person name="Harrison R.J."/>
        </authorList>
    </citation>
    <scope>NUCLEOTIDE SEQUENCE [LARGE SCALE GENOMIC DNA]</scope>
    <source>
        <strain evidence="15 19">A4</strain>
        <strain evidence="14 20">BC-1</strain>
        <strain evidence="13 24">BC-23</strain>
        <strain evidence="12 18">NOV-27</strain>
        <strain evidence="11 21">NOV-5</strain>
        <strain evidence="10 22">NOV-71</strain>
        <strain evidence="16 25">NOV-77</strain>
        <strain evidence="8 17">NOV-9</strain>
        <strain evidence="9 23">SCRP245</strain>
    </source>
</reference>
<dbReference type="Proteomes" id="UP000440732">
    <property type="component" value="Unassembled WGS sequence"/>
</dbReference>
<evidence type="ECO:0000259" key="7">
    <source>
        <dbReference type="PROSITE" id="PS50053"/>
    </source>
</evidence>
<dbReference type="Proteomes" id="UP000437068">
    <property type="component" value="Unassembled WGS sequence"/>
</dbReference>
<dbReference type="Gene3D" id="1.10.8.10">
    <property type="entry name" value="DNA helicase RuvA subunit, C-terminal domain"/>
    <property type="match status" value="1"/>
</dbReference>
<evidence type="ECO:0000256" key="3">
    <source>
        <dbReference type="ARBA" id="ARBA00022750"/>
    </source>
</evidence>
<protein>
    <recommendedName>
        <fullName evidence="26">UBA domain-containing protein</fullName>
    </recommendedName>
</protein>
<evidence type="ECO:0000313" key="17">
    <source>
        <dbReference type="Proteomes" id="UP000429523"/>
    </source>
</evidence>
<dbReference type="EMBL" id="QXFY01000077">
    <property type="protein sequence ID" value="KAE9358380.1"/>
    <property type="molecule type" value="Genomic_DNA"/>
</dbReference>
<dbReference type="Proteomes" id="UP000441208">
    <property type="component" value="Unassembled WGS sequence"/>
</dbReference>
<dbReference type="EMBL" id="QXGA01000065">
    <property type="protein sequence ID" value="KAE9153560.1"/>
    <property type="molecule type" value="Genomic_DNA"/>
</dbReference>
<dbReference type="EMBL" id="QXGC01000064">
    <property type="protein sequence ID" value="KAE9251762.1"/>
    <property type="molecule type" value="Genomic_DNA"/>
</dbReference>
<comment type="caution">
    <text evidence="11">The sequence shown here is derived from an EMBL/GenBank/DDBJ whole genome shotgun (WGS) entry which is preliminary data.</text>
</comment>
<dbReference type="InterPro" id="IPR021109">
    <property type="entry name" value="Peptidase_aspartic_dom_sf"/>
</dbReference>
<evidence type="ECO:0000313" key="11">
    <source>
        <dbReference type="EMBL" id="KAE9153560.1"/>
    </source>
</evidence>
<dbReference type="Pfam" id="PF00627">
    <property type="entry name" value="UBA"/>
    <property type="match status" value="1"/>
</dbReference>
<dbReference type="Proteomes" id="UP000460718">
    <property type="component" value="Unassembled WGS sequence"/>
</dbReference>
<gene>
    <name evidence="15" type="ORF">PF001_g2541</name>
    <name evidence="14" type="ORF">PF002_g3079</name>
    <name evidence="13" type="ORF">PF004_g2294</name>
    <name evidence="12" type="ORF">PF005_g2797</name>
    <name evidence="11" type="ORF">PF006_g2335</name>
    <name evidence="10" type="ORF">PF007_g2752</name>
    <name evidence="16" type="ORF">PF008_g2703</name>
    <name evidence="8" type="ORF">PF009_g3140</name>
    <name evidence="9" type="ORF">PF011_g6428</name>
</gene>
<dbReference type="Gene3D" id="2.40.70.10">
    <property type="entry name" value="Acid Proteases"/>
    <property type="match status" value="1"/>
</dbReference>
<evidence type="ECO:0000313" key="25">
    <source>
        <dbReference type="Proteomes" id="UP000486351"/>
    </source>
</evidence>
<evidence type="ECO:0000313" key="12">
    <source>
        <dbReference type="EMBL" id="KAE9232218.1"/>
    </source>
</evidence>
<dbReference type="EMBL" id="QXGB01000078">
    <property type="protein sequence ID" value="KAE9232218.1"/>
    <property type="molecule type" value="Genomic_DNA"/>
</dbReference>
<feature type="region of interest" description="Disordered" evidence="5">
    <location>
        <begin position="336"/>
        <end position="373"/>
    </location>
</feature>
<evidence type="ECO:0000313" key="19">
    <source>
        <dbReference type="Proteomes" id="UP000437068"/>
    </source>
</evidence>
<evidence type="ECO:0000313" key="14">
    <source>
        <dbReference type="EMBL" id="KAE9253976.1"/>
    </source>
</evidence>
<dbReference type="Proteomes" id="UP000476176">
    <property type="component" value="Unassembled WGS sequence"/>
</dbReference>
<dbReference type="SUPFAM" id="SSF50630">
    <property type="entry name" value="Acid proteases"/>
    <property type="match status" value="1"/>
</dbReference>
<dbReference type="PANTHER" id="PTHR12917">
    <property type="entry name" value="ASPARTYL PROTEASE DDI-RELATED"/>
    <property type="match status" value="1"/>
</dbReference>
<dbReference type="SMART" id="SM00213">
    <property type="entry name" value="UBQ"/>
    <property type="match status" value="1"/>
</dbReference>
<dbReference type="PROSITE" id="PS50053">
    <property type="entry name" value="UBIQUITIN_2"/>
    <property type="match status" value="1"/>
</dbReference>
<keyword evidence="18" id="KW-1185">Reference proteome</keyword>
<dbReference type="Proteomes" id="UP000486351">
    <property type="component" value="Unassembled WGS sequence"/>
</dbReference>
<organism evidence="11 21">
    <name type="scientific">Phytophthora fragariae</name>
    <dbReference type="NCBI Taxonomy" id="53985"/>
    <lineage>
        <taxon>Eukaryota</taxon>
        <taxon>Sar</taxon>
        <taxon>Stramenopiles</taxon>
        <taxon>Oomycota</taxon>
        <taxon>Peronosporomycetes</taxon>
        <taxon>Peronosporales</taxon>
        <taxon>Peronosporaceae</taxon>
        <taxon>Phytophthora</taxon>
    </lineage>
</organism>
<accession>A0A6A3UPT6</accession>
<feature type="domain" description="Ubiquitin-like" evidence="7">
    <location>
        <begin position="1"/>
        <end position="77"/>
    </location>
</feature>
<dbReference type="OrthoDB" id="1047367at2759"/>
<evidence type="ECO:0000313" key="8">
    <source>
        <dbReference type="EMBL" id="KAE8947265.1"/>
    </source>
</evidence>
<dbReference type="SUPFAM" id="SSF54236">
    <property type="entry name" value="Ubiquitin-like"/>
    <property type="match status" value="1"/>
</dbReference>
<dbReference type="EMBL" id="QXGD01000085">
    <property type="protein sequence ID" value="KAE9253976.1"/>
    <property type="molecule type" value="Genomic_DNA"/>
</dbReference>
<dbReference type="Proteomes" id="UP000433483">
    <property type="component" value="Unassembled WGS sequence"/>
</dbReference>
<dbReference type="CDD" id="cd14309">
    <property type="entry name" value="UBA_scDdi1_like"/>
    <property type="match status" value="1"/>
</dbReference>
<dbReference type="EMBL" id="QXFW01000271">
    <property type="protein sequence ID" value="KAE9018031.1"/>
    <property type="molecule type" value="Genomic_DNA"/>
</dbReference>
<dbReference type="Pfam" id="PF00240">
    <property type="entry name" value="ubiquitin"/>
    <property type="match status" value="1"/>
</dbReference>
<evidence type="ECO:0000313" key="18">
    <source>
        <dbReference type="Proteomes" id="UP000433483"/>
    </source>
</evidence>
<evidence type="ECO:0000313" key="24">
    <source>
        <dbReference type="Proteomes" id="UP000476176"/>
    </source>
</evidence>
<dbReference type="GO" id="GO:0006508">
    <property type="term" value="P:proteolysis"/>
    <property type="evidence" value="ECO:0007669"/>
    <property type="project" value="UniProtKB-KW"/>
</dbReference>
<dbReference type="AlphaFoldDB" id="A0A6A3UPT6"/>
<evidence type="ECO:0000313" key="13">
    <source>
        <dbReference type="EMBL" id="KAE9251762.1"/>
    </source>
</evidence>
<proteinExistence type="inferred from homology"/>
<evidence type="ECO:0000259" key="6">
    <source>
        <dbReference type="PROSITE" id="PS50030"/>
    </source>
</evidence>